<sequence>MYHVFSLRKYLEDNPKDVLMTQKVTLNEKKTNLGLNGTYGLYGSDEWWNNINNNIFPKKTIEGRILRKYITGQDENIFNTIDILLGNGVVFSEGIYFNNKKDIKLYDEGVNIKILYIYDDRKAKDENGMHLKSKIVYDIYINL</sequence>
<accession>A0ABU6DXA0</accession>
<dbReference type="RefSeq" id="WP_325775877.1">
    <property type="nucleotide sequence ID" value="NZ_VTDN01000008.1"/>
</dbReference>
<reference evidence="1 2" key="1">
    <citation type="submission" date="2019-08" db="EMBL/GenBank/DDBJ databases">
        <title>Five species of Acinetobacter isolated from floral nectar and animal pollinators.</title>
        <authorList>
            <person name="Hendry T.A."/>
        </authorList>
    </citation>
    <scope>NUCLEOTIDE SEQUENCE [LARGE SCALE GENOMIC DNA]</scope>
    <source>
        <strain evidence="1 2">MD18.27</strain>
    </source>
</reference>
<evidence type="ECO:0000313" key="1">
    <source>
        <dbReference type="EMBL" id="MEB5477517.1"/>
    </source>
</evidence>
<dbReference type="EMBL" id="VTDN01000008">
    <property type="protein sequence ID" value="MEB5477517.1"/>
    <property type="molecule type" value="Genomic_DNA"/>
</dbReference>
<dbReference type="Proteomes" id="UP001339883">
    <property type="component" value="Unassembled WGS sequence"/>
</dbReference>
<organism evidence="1 2">
    <name type="scientific">Acinetobacter pollinis</name>
    <dbReference type="NCBI Taxonomy" id="2605270"/>
    <lineage>
        <taxon>Bacteria</taxon>
        <taxon>Pseudomonadati</taxon>
        <taxon>Pseudomonadota</taxon>
        <taxon>Gammaproteobacteria</taxon>
        <taxon>Moraxellales</taxon>
        <taxon>Moraxellaceae</taxon>
        <taxon>Acinetobacter</taxon>
    </lineage>
</organism>
<comment type="caution">
    <text evidence="1">The sequence shown here is derived from an EMBL/GenBank/DDBJ whole genome shotgun (WGS) entry which is preliminary data.</text>
</comment>
<gene>
    <name evidence="1" type="ORF">I2F25_10735</name>
</gene>
<evidence type="ECO:0000313" key="2">
    <source>
        <dbReference type="Proteomes" id="UP001339883"/>
    </source>
</evidence>
<keyword evidence="2" id="KW-1185">Reference proteome</keyword>
<protein>
    <submittedName>
        <fullName evidence="1">Uncharacterized protein</fullName>
    </submittedName>
</protein>
<proteinExistence type="predicted"/>
<name>A0ABU6DXA0_9GAMM</name>